<evidence type="ECO:0000259" key="3">
    <source>
        <dbReference type="Pfam" id="PF24883"/>
    </source>
</evidence>
<name>A0AAJ0FTA5_9PEZI</name>
<dbReference type="PANTHER" id="PTHR10039:SF5">
    <property type="entry name" value="NACHT DOMAIN-CONTAINING PROTEIN"/>
    <property type="match status" value="1"/>
</dbReference>
<feature type="compositionally biased region" description="Basic residues" evidence="2">
    <location>
        <begin position="1"/>
        <end position="10"/>
    </location>
</feature>
<evidence type="ECO:0000313" key="5">
    <source>
        <dbReference type="Proteomes" id="UP001244011"/>
    </source>
</evidence>
<accession>A0AAJ0FTA5</accession>
<keyword evidence="5" id="KW-1185">Reference proteome</keyword>
<gene>
    <name evidence="4" type="ORF">QBC33DRAFT_616135</name>
</gene>
<dbReference type="AlphaFoldDB" id="A0AAJ0FTA5"/>
<evidence type="ECO:0000256" key="1">
    <source>
        <dbReference type="ARBA" id="ARBA00022737"/>
    </source>
</evidence>
<dbReference type="InterPro" id="IPR027417">
    <property type="entry name" value="P-loop_NTPase"/>
</dbReference>
<feature type="region of interest" description="Disordered" evidence="2">
    <location>
        <begin position="1"/>
        <end position="74"/>
    </location>
</feature>
<dbReference type="SUPFAM" id="SSF53474">
    <property type="entry name" value="alpha/beta-Hydrolases"/>
    <property type="match status" value="1"/>
</dbReference>
<dbReference type="InterPro" id="IPR056884">
    <property type="entry name" value="NPHP3-like_N"/>
</dbReference>
<dbReference type="Pfam" id="PF24883">
    <property type="entry name" value="NPHP3_N"/>
    <property type="match status" value="1"/>
</dbReference>
<dbReference type="GeneID" id="85315845"/>
<proteinExistence type="predicted"/>
<protein>
    <recommendedName>
        <fullName evidence="3">Nephrocystin 3-like N-terminal domain-containing protein</fullName>
    </recommendedName>
</protein>
<comment type="caution">
    <text evidence="4">The sequence shown here is derived from an EMBL/GenBank/DDBJ whole genome shotgun (WGS) entry which is preliminary data.</text>
</comment>
<evidence type="ECO:0000256" key="2">
    <source>
        <dbReference type="SAM" id="MobiDB-lite"/>
    </source>
</evidence>
<feature type="compositionally biased region" description="Polar residues" evidence="2">
    <location>
        <begin position="50"/>
        <end position="73"/>
    </location>
</feature>
<feature type="domain" description="Nephrocystin 3-like N-terminal" evidence="3">
    <location>
        <begin position="342"/>
        <end position="503"/>
    </location>
</feature>
<dbReference type="RefSeq" id="XP_060288173.1">
    <property type="nucleotide sequence ID" value="XM_060432658.1"/>
</dbReference>
<dbReference type="Gene3D" id="3.40.50.300">
    <property type="entry name" value="P-loop containing nucleotide triphosphate hydrolases"/>
    <property type="match status" value="1"/>
</dbReference>
<evidence type="ECO:0000313" key="4">
    <source>
        <dbReference type="EMBL" id="KAK1771960.1"/>
    </source>
</evidence>
<dbReference type="Proteomes" id="UP001244011">
    <property type="component" value="Unassembled WGS sequence"/>
</dbReference>
<keyword evidence="1" id="KW-0677">Repeat</keyword>
<dbReference type="InterPro" id="IPR029058">
    <property type="entry name" value="AB_hydrolase_fold"/>
</dbReference>
<dbReference type="EMBL" id="MU838998">
    <property type="protein sequence ID" value="KAK1771960.1"/>
    <property type="molecule type" value="Genomic_DNA"/>
</dbReference>
<reference evidence="4" key="1">
    <citation type="submission" date="2023-06" db="EMBL/GenBank/DDBJ databases">
        <title>Genome-scale phylogeny and comparative genomics of the fungal order Sordariales.</title>
        <authorList>
            <consortium name="Lawrence Berkeley National Laboratory"/>
            <person name="Hensen N."/>
            <person name="Bonometti L."/>
            <person name="Westerberg I."/>
            <person name="Brannstrom I.O."/>
            <person name="Guillou S."/>
            <person name="Cros-Aarteil S."/>
            <person name="Calhoun S."/>
            <person name="Haridas S."/>
            <person name="Kuo A."/>
            <person name="Mondo S."/>
            <person name="Pangilinan J."/>
            <person name="Riley R."/>
            <person name="Labutti K."/>
            <person name="Andreopoulos B."/>
            <person name="Lipzen A."/>
            <person name="Chen C."/>
            <person name="Yanf M."/>
            <person name="Daum C."/>
            <person name="Ng V."/>
            <person name="Clum A."/>
            <person name="Steindorff A."/>
            <person name="Ohm R."/>
            <person name="Martin F."/>
            <person name="Silar P."/>
            <person name="Natvig D."/>
            <person name="Lalanne C."/>
            <person name="Gautier V."/>
            <person name="Ament-Velasquez S.L."/>
            <person name="Kruys A."/>
            <person name="Hutchinson M.I."/>
            <person name="Powell A.J."/>
            <person name="Barry K."/>
            <person name="Miller A.N."/>
            <person name="Grigoriev I.V."/>
            <person name="Debuchy R."/>
            <person name="Gladieux P."/>
            <person name="Thoren M.H."/>
            <person name="Johannesson H."/>
        </authorList>
    </citation>
    <scope>NUCLEOTIDE SEQUENCE</scope>
    <source>
        <strain evidence="4">8032-3</strain>
    </source>
</reference>
<sequence length="972" mass="110280">MHRHLGRWLSRKAGQTDKEPPSPGGRSRLDPAENAQDSVQGVAPDDHKPTQSPASSPQNAGRESLNPSPQTIHESPYGLKELISQPAEKENAVDIIAIHGLNGHREKTWTSKTTGLNWLCDASCLPKDIPNARVSSFGYNSASYFSRGDSDVRDFASELLAAVRASRKCQAVIKAHEQDHFYATLLESIQGVVFFATPHRGSDLAFWDSIGTRLAKAATLGFTTNTKLSKDLKVDSEMLKRISDSFAYRGGGFKIRSFYETELMPGLNCRVVDRDSARLGWSNELDIASPANHSSVCKFPSPADQRYQTAVFAILDMIGMPDESVDLHYQHHLGQIDDPVPGTCEWILPHEKWQQWQSWPGSSLLWFTSSAGCGKSVMAKFLVDYFQAKRGGARPVQIFGYFFFMDGIGRQDNASAAVSALLHQMYCSQHGLIKYAMRKFQGTPTHYQQFRAEDVLWVLDGLDECEEQSLRRFIRALSSFFDSHTATDSRVSRCSLKIIILSRPSSLIQQFLGLFTDKDLLHVNRDNRRNRFRLAGEDENQAITTDIVLFAQWKVGELASASALPRNVLERLHKRLVAGADFTYLWISLVIKMVEDSTVNGISVAQLEKILNTTSLNDVYRHLLEGASRVYPEKTRKLLPIVLAAFRPLTVEEMCVAVEVVEDYKAKDKESTSHPLEQEWSVRESTLGVTNLPENWDEEVPLSVQPRTQSLETLGQQLHRPFDNHIRQLCGHFIRIWRRKLYFVHQTARSFLINVSFELDCSPARTLTPGNILADHVLAGDPSGTWRPIKPDQANQTLLNVCVSYIKMFNPEKDGEDSPTWDDGQLAEYLEQCRTDPPRAFFPYAALHWIQHYRPVRKALNFQYDELPRLGTNHFKAWIRVHSTWTSDHEESPGAVWLNDGVSRREQSFELADTLRQDNFQKIYNGSLEDLERRYKGLHVLATAKQEEDFYEVLMHFDLLSLEEAGLEEDEF</sequence>
<dbReference type="PANTHER" id="PTHR10039">
    <property type="entry name" value="AMELOGENIN"/>
    <property type="match status" value="1"/>
</dbReference>
<organism evidence="4 5">
    <name type="scientific">Phialemonium atrogriseum</name>
    <dbReference type="NCBI Taxonomy" id="1093897"/>
    <lineage>
        <taxon>Eukaryota</taxon>
        <taxon>Fungi</taxon>
        <taxon>Dikarya</taxon>
        <taxon>Ascomycota</taxon>
        <taxon>Pezizomycotina</taxon>
        <taxon>Sordariomycetes</taxon>
        <taxon>Sordariomycetidae</taxon>
        <taxon>Cephalothecales</taxon>
        <taxon>Cephalothecaceae</taxon>
        <taxon>Phialemonium</taxon>
    </lineage>
</organism>